<dbReference type="InterPro" id="IPR011008">
    <property type="entry name" value="Dimeric_a/b-barrel"/>
</dbReference>
<dbReference type="SUPFAM" id="SSF54909">
    <property type="entry name" value="Dimeric alpha+beta barrel"/>
    <property type="match status" value="1"/>
</dbReference>
<proteinExistence type="predicted"/>
<dbReference type="InterPro" id="IPR050744">
    <property type="entry name" value="AI-2_Isomerase_LsrG"/>
</dbReference>
<organism evidence="1 2">
    <name type="scientific">Variovorax boronicumulans</name>
    <dbReference type="NCBI Taxonomy" id="436515"/>
    <lineage>
        <taxon>Bacteria</taxon>
        <taxon>Pseudomonadati</taxon>
        <taxon>Pseudomonadota</taxon>
        <taxon>Betaproteobacteria</taxon>
        <taxon>Burkholderiales</taxon>
        <taxon>Comamonadaceae</taxon>
        <taxon>Variovorax</taxon>
    </lineage>
</organism>
<dbReference type="PANTHER" id="PTHR33336:SF15">
    <property type="entry name" value="ABM DOMAIN-CONTAINING PROTEIN"/>
    <property type="match status" value="1"/>
</dbReference>
<evidence type="ECO:0000313" key="1">
    <source>
        <dbReference type="EMBL" id="ATA55896.1"/>
    </source>
</evidence>
<gene>
    <name evidence="1" type="ORF">CKY39_23650</name>
</gene>
<accession>A0A1E7U3F4</accession>
<dbReference type="GO" id="GO:0004497">
    <property type="term" value="F:monooxygenase activity"/>
    <property type="evidence" value="ECO:0007669"/>
    <property type="project" value="UniProtKB-KW"/>
</dbReference>
<dbReference type="RefSeq" id="WP_062477003.1">
    <property type="nucleotide sequence ID" value="NZ_BKDH01000001.1"/>
</dbReference>
<dbReference type="GeneID" id="82267214"/>
<dbReference type="Proteomes" id="UP000217154">
    <property type="component" value="Chromosome"/>
</dbReference>
<dbReference type="KEGG" id="vbo:CKY39_23650"/>
<evidence type="ECO:0000313" key="2">
    <source>
        <dbReference type="Proteomes" id="UP000217154"/>
    </source>
</evidence>
<dbReference type="Gene3D" id="3.30.70.100">
    <property type="match status" value="1"/>
</dbReference>
<dbReference type="AlphaFoldDB" id="A0A1E7U3F4"/>
<dbReference type="OrthoDB" id="9812192at2"/>
<name>A0A1E7U3F4_9BURK</name>
<keyword evidence="1" id="KW-0503">Monooxygenase</keyword>
<dbReference type="PANTHER" id="PTHR33336">
    <property type="entry name" value="QUINOL MONOOXYGENASE YGIN-RELATED"/>
    <property type="match status" value="1"/>
</dbReference>
<reference evidence="1 2" key="1">
    <citation type="submission" date="2017-09" db="EMBL/GenBank/DDBJ databases">
        <title>The diverse metabolic capabilities of V. boronicumulans make it an excellent choice for continued studies on novel biodegradation.</title>
        <authorList>
            <person name="Sun S."/>
        </authorList>
    </citation>
    <scope>NUCLEOTIDE SEQUENCE [LARGE SCALE GENOMIC DNA]</scope>
    <source>
        <strain evidence="1 2">J1</strain>
    </source>
</reference>
<dbReference type="Pfam" id="PF03992">
    <property type="entry name" value="ABM"/>
    <property type="match status" value="1"/>
</dbReference>
<dbReference type="InterPro" id="IPR007138">
    <property type="entry name" value="ABM_dom"/>
</dbReference>
<dbReference type="PROSITE" id="PS51725">
    <property type="entry name" value="ABM"/>
    <property type="match status" value="1"/>
</dbReference>
<protein>
    <submittedName>
        <fullName evidence="1">Antibiotic biosynthesis monooxygenase</fullName>
    </submittedName>
</protein>
<sequence length="105" mass="11295">MILVIGHALAKADTLQAMLAISVEHVLRSRAEPGCISHDVTTDVQDPLQLTFVERWSDMAALQAHFRVDASRAFGKALAAMADGVPSIHVYQSEEIDLAAGRAKA</sequence>
<keyword evidence="1" id="KW-0560">Oxidoreductase</keyword>
<dbReference type="EMBL" id="CP023284">
    <property type="protein sequence ID" value="ATA55896.1"/>
    <property type="molecule type" value="Genomic_DNA"/>
</dbReference>
<dbReference type="STRING" id="436515.GCA_001752345_05609"/>